<sequence length="161" mass="18289">METKRPHLTHRGIGDQTTLWTYTMARIFHHRHMRINASPSNKTWLCDMPPLSPAHETRHLHTVSVLVDEDEDCEYGTTTLLSYYPALCTDGETHIQVGGSCRCPPVLFHGPLEHLSPCVGITSTRARGDLRSFPFPAVPIWRSGRLPSLMDMRRWSDWVGA</sequence>
<protein>
    <submittedName>
        <fullName evidence="1">Uncharacterized protein</fullName>
    </submittedName>
</protein>
<evidence type="ECO:0000313" key="1">
    <source>
        <dbReference type="EMBL" id="ETW77883.1"/>
    </source>
</evidence>
<dbReference type="AlphaFoldDB" id="W4JWE3"/>
<organism evidence="1 2">
    <name type="scientific">Heterobasidion irregulare (strain TC 32-1)</name>
    <dbReference type="NCBI Taxonomy" id="747525"/>
    <lineage>
        <taxon>Eukaryota</taxon>
        <taxon>Fungi</taxon>
        <taxon>Dikarya</taxon>
        <taxon>Basidiomycota</taxon>
        <taxon>Agaricomycotina</taxon>
        <taxon>Agaricomycetes</taxon>
        <taxon>Russulales</taxon>
        <taxon>Bondarzewiaceae</taxon>
        <taxon>Heterobasidion</taxon>
        <taxon>Heterobasidion annosum species complex</taxon>
    </lineage>
</organism>
<dbReference type="RefSeq" id="XP_009549900.1">
    <property type="nucleotide sequence ID" value="XM_009551605.1"/>
</dbReference>
<dbReference type="EMBL" id="KI925462">
    <property type="protein sequence ID" value="ETW77883.1"/>
    <property type="molecule type" value="Genomic_DNA"/>
</dbReference>
<evidence type="ECO:0000313" key="2">
    <source>
        <dbReference type="Proteomes" id="UP000030671"/>
    </source>
</evidence>
<dbReference type="Proteomes" id="UP000030671">
    <property type="component" value="Unassembled WGS sequence"/>
</dbReference>
<gene>
    <name evidence="1" type="ORF">HETIRDRAFT_420703</name>
</gene>
<name>W4JWE3_HETIT</name>
<reference evidence="1 2" key="1">
    <citation type="journal article" date="2012" name="New Phytol.">
        <title>Insight into trade-off between wood decay and parasitism from the genome of a fungal forest pathogen.</title>
        <authorList>
            <person name="Olson A."/>
            <person name="Aerts A."/>
            <person name="Asiegbu F."/>
            <person name="Belbahri L."/>
            <person name="Bouzid O."/>
            <person name="Broberg A."/>
            <person name="Canback B."/>
            <person name="Coutinho P.M."/>
            <person name="Cullen D."/>
            <person name="Dalman K."/>
            <person name="Deflorio G."/>
            <person name="van Diepen L.T."/>
            <person name="Dunand C."/>
            <person name="Duplessis S."/>
            <person name="Durling M."/>
            <person name="Gonthier P."/>
            <person name="Grimwood J."/>
            <person name="Fossdal C.G."/>
            <person name="Hansson D."/>
            <person name="Henrissat B."/>
            <person name="Hietala A."/>
            <person name="Himmelstrand K."/>
            <person name="Hoffmeister D."/>
            <person name="Hogberg N."/>
            <person name="James T.Y."/>
            <person name="Karlsson M."/>
            <person name="Kohler A."/>
            <person name="Kues U."/>
            <person name="Lee Y.H."/>
            <person name="Lin Y.C."/>
            <person name="Lind M."/>
            <person name="Lindquist E."/>
            <person name="Lombard V."/>
            <person name="Lucas S."/>
            <person name="Lunden K."/>
            <person name="Morin E."/>
            <person name="Murat C."/>
            <person name="Park J."/>
            <person name="Raffaello T."/>
            <person name="Rouze P."/>
            <person name="Salamov A."/>
            <person name="Schmutz J."/>
            <person name="Solheim H."/>
            <person name="Stahlberg J."/>
            <person name="Velez H."/>
            <person name="de Vries R.P."/>
            <person name="Wiebenga A."/>
            <person name="Woodward S."/>
            <person name="Yakovlev I."/>
            <person name="Garbelotto M."/>
            <person name="Martin F."/>
            <person name="Grigoriev I.V."/>
            <person name="Stenlid J."/>
        </authorList>
    </citation>
    <scope>NUCLEOTIDE SEQUENCE [LARGE SCALE GENOMIC DNA]</scope>
    <source>
        <strain evidence="1 2">TC 32-1</strain>
    </source>
</reference>
<dbReference type="KEGG" id="hir:HETIRDRAFT_420703"/>
<dbReference type="GeneID" id="20673668"/>
<keyword evidence="2" id="KW-1185">Reference proteome</keyword>
<dbReference type="HOGENOM" id="CLU_1643916_0_0_1"/>
<accession>W4JWE3</accession>
<proteinExistence type="predicted"/>
<dbReference type="InParanoid" id="W4JWE3"/>